<gene>
    <name evidence="1" type="ORF">LTS18_011389</name>
</gene>
<feature type="non-terminal residue" evidence="1">
    <location>
        <position position="238"/>
    </location>
</feature>
<accession>A0ACC3CYL7</accession>
<organism evidence="1 2">
    <name type="scientific">Coniosporium uncinatum</name>
    <dbReference type="NCBI Taxonomy" id="93489"/>
    <lineage>
        <taxon>Eukaryota</taxon>
        <taxon>Fungi</taxon>
        <taxon>Dikarya</taxon>
        <taxon>Ascomycota</taxon>
        <taxon>Pezizomycotina</taxon>
        <taxon>Dothideomycetes</taxon>
        <taxon>Dothideomycetes incertae sedis</taxon>
        <taxon>Coniosporium</taxon>
    </lineage>
</organism>
<comment type="caution">
    <text evidence="1">The sequence shown here is derived from an EMBL/GenBank/DDBJ whole genome shotgun (WGS) entry which is preliminary data.</text>
</comment>
<name>A0ACC3CYL7_9PEZI</name>
<keyword evidence="2" id="KW-1185">Reference proteome</keyword>
<evidence type="ECO:0000313" key="1">
    <source>
        <dbReference type="EMBL" id="KAK3058396.1"/>
    </source>
</evidence>
<sequence>MATPAAQTSGNITNGVSPWNRRDSAQSVSTLTPHDDVHFDPKLKPKSYQIKGTRSDSKILFVDVNILDSTGREPYRGDVYLEGERIRHVGEVPNKARLAASPNVKVIQGRGRTLMSGLGDAHTHFTWNEGDLGALGTLGVEEHTLSTARSAQVYLDSGYTMCFGAASAKERLDIVIRDATNEGRIPGPRYLANGKEMAVPNGELVPGITAFAKGPLEMREVIRHHIKLGVDTIKLSMS</sequence>
<protein>
    <submittedName>
        <fullName evidence="1">Uncharacterized protein</fullName>
    </submittedName>
</protein>
<reference evidence="1" key="1">
    <citation type="submission" date="2024-09" db="EMBL/GenBank/DDBJ databases">
        <title>Black Yeasts Isolated from many extreme environments.</title>
        <authorList>
            <person name="Coleine C."/>
            <person name="Stajich J.E."/>
            <person name="Selbmann L."/>
        </authorList>
    </citation>
    <scope>NUCLEOTIDE SEQUENCE</scope>
    <source>
        <strain evidence="1">CCFEE 5737</strain>
    </source>
</reference>
<proteinExistence type="predicted"/>
<dbReference type="EMBL" id="JAWDJW010009624">
    <property type="protein sequence ID" value="KAK3058396.1"/>
    <property type="molecule type" value="Genomic_DNA"/>
</dbReference>
<dbReference type="Proteomes" id="UP001186974">
    <property type="component" value="Unassembled WGS sequence"/>
</dbReference>
<evidence type="ECO:0000313" key="2">
    <source>
        <dbReference type="Proteomes" id="UP001186974"/>
    </source>
</evidence>